<dbReference type="RefSeq" id="WP_213408876.1">
    <property type="nucleotide sequence ID" value="NZ_CP074441.1"/>
</dbReference>
<gene>
    <name evidence="12" type="primary">atpC</name>
    <name evidence="17" type="ORF">OIT44_04635</name>
</gene>
<organism evidence="17 18">
    <name type="scientific">Weissella ceti</name>
    <dbReference type="NCBI Taxonomy" id="759620"/>
    <lineage>
        <taxon>Bacteria</taxon>
        <taxon>Bacillati</taxon>
        <taxon>Bacillota</taxon>
        <taxon>Bacilli</taxon>
        <taxon>Lactobacillales</taxon>
        <taxon>Lactobacillaceae</taxon>
        <taxon>Weissella</taxon>
    </lineage>
</organism>
<evidence type="ECO:0000256" key="7">
    <source>
        <dbReference type="ARBA" id="ARBA00023136"/>
    </source>
</evidence>
<evidence type="ECO:0000313" key="18">
    <source>
        <dbReference type="Proteomes" id="UP001526225"/>
    </source>
</evidence>
<evidence type="ECO:0000313" key="17">
    <source>
        <dbReference type="EMBL" id="MCW0953359.1"/>
    </source>
</evidence>
<dbReference type="Pfam" id="PF02823">
    <property type="entry name" value="ATP-synt_DE_N"/>
    <property type="match status" value="1"/>
</dbReference>
<accession>A0ABT3E4M6</accession>
<evidence type="ECO:0000256" key="5">
    <source>
        <dbReference type="ARBA" id="ARBA00022448"/>
    </source>
</evidence>
<dbReference type="SUPFAM" id="SSF51344">
    <property type="entry name" value="Epsilon subunit of F1F0-ATP synthase N-terminal domain"/>
    <property type="match status" value="1"/>
</dbReference>
<dbReference type="InterPro" id="IPR036771">
    <property type="entry name" value="ATPsynth_dsu/esu_N"/>
</dbReference>
<feature type="domain" description="ATP synthase epsilon subunit C-terminal" evidence="15">
    <location>
        <begin position="92"/>
        <end position="136"/>
    </location>
</feature>
<evidence type="ECO:0000259" key="16">
    <source>
        <dbReference type="Pfam" id="PF02823"/>
    </source>
</evidence>
<keyword evidence="12" id="KW-0375">Hydrogen ion transport</keyword>
<feature type="domain" description="ATP synthase F1 complex delta/epsilon subunit N-terminal" evidence="16">
    <location>
        <begin position="7"/>
        <end position="88"/>
    </location>
</feature>
<evidence type="ECO:0000259" key="15">
    <source>
        <dbReference type="Pfam" id="PF00401"/>
    </source>
</evidence>
<protein>
    <recommendedName>
        <fullName evidence="4 12">ATP synthase epsilon chain</fullName>
    </recommendedName>
    <alternativeName>
        <fullName evidence="11 12">ATP synthase F1 sector epsilon subunit</fullName>
    </alternativeName>
    <alternativeName>
        <fullName evidence="10 12">F-ATPase epsilon subunit</fullName>
    </alternativeName>
</protein>
<dbReference type="SUPFAM" id="SSF46604">
    <property type="entry name" value="Epsilon subunit of F1F0-ATP synthase C-terminal domain"/>
    <property type="match status" value="1"/>
</dbReference>
<dbReference type="Pfam" id="PF00401">
    <property type="entry name" value="ATP-synt_DE"/>
    <property type="match status" value="1"/>
</dbReference>
<evidence type="ECO:0000256" key="8">
    <source>
        <dbReference type="ARBA" id="ARBA00023196"/>
    </source>
</evidence>
<dbReference type="InterPro" id="IPR020547">
    <property type="entry name" value="ATP_synth_F1_esu_C"/>
</dbReference>
<keyword evidence="14" id="KW-0175">Coiled coil</keyword>
<evidence type="ECO:0000256" key="10">
    <source>
        <dbReference type="ARBA" id="ARBA00030215"/>
    </source>
</evidence>
<reference evidence="17 18" key="1">
    <citation type="submission" date="2022-10" db="EMBL/GenBank/DDBJ databases">
        <title>Weissella fermenti sp. nov., isolated from fermented cabbage.</title>
        <authorList>
            <person name="Lee J.K."/>
            <person name="Baek J.H."/>
            <person name="Choi D.G."/>
            <person name="Kim J.M."/>
            <person name="Jeon C.O."/>
        </authorList>
    </citation>
    <scope>NUCLEOTIDE SEQUENCE [LARGE SCALE GENOMIC DNA]</scope>
    <source>
        <strain evidence="17 18">KACC 18534</strain>
    </source>
</reference>
<evidence type="ECO:0000256" key="6">
    <source>
        <dbReference type="ARBA" id="ARBA00023065"/>
    </source>
</evidence>
<keyword evidence="7 12" id="KW-0472">Membrane</keyword>
<comment type="similarity">
    <text evidence="3 12 13">Belongs to the ATPase epsilon chain family.</text>
</comment>
<dbReference type="EMBL" id="JAOZFE010000004">
    <property type="protein sequence ID" value="MCW0953359.1"/>
    <property type="molecule type" value="Genomic_DNA"/>
</dbReference>
<dbReference type="NCBIfam" id="TIGR01216">
    <property type="entry name" value="ATP_synt_epsi"/>
    <property type="match status" value="1"/>
</dbReference>
<dbReference type="InterPro" id="IPR036794">
    <property type="entry name" value="ATP_F1_dsu/esu_C_sf"/>
</dbReference>
<evidence type="ECO:0000256" key="1">
    <source>
        <dbReference type="ARBA" id="ARBA00003543"/>
    </source>
</evidence>
<evidence type="ECO:0000256" key="9">
    <source>
        <dbReference type="ARBA" id="ARBA00023310"/>
    </source>
</evidence>
<dbReference type="NCBIfam" id="NF001846">
    <property type="entry name" value="PRK00571.1-3"/>
    <property type="match status" value="1"/>
</dbReference>
<evidence type="ECO:0000256" key="13">
    <source>
        <dbReference type="RuleBase" id="RU003656"/>
    </source>
</evidence>
<dbReference type="Gene3D" id="1.20.5.440">
    <property type="entry name" value="ATP synthase delta/epsilon subunit, C-terminal domain"/>
    <property type="match status" value="1"/>
</dbReference>
<comment type="caution">
    <text evidence="17">The sequence shown here is derived from an EMBL/GenBank/DDBJ whole genome shotgun (WGS) entry which is preliminary data.</text>
</comment>
<evidence type="ECO:0000256" key="12">
    <source>
        <dbReference type="HAMAP-Rule" id="MF_00530"/>
    </source>
</evidence>
<dbReference type="PANTHER" id="PTHR13822">
    <property type="entry name" value="ATP SYNTHASE DELTA/EPSILON CHAIN"/>
    <property type="match status" value="1"/>
</dbReference>
<dbReference type="HAMAP" id="MF_00530">
    <property type="entry name" value="ATP_synth_epsil_bac"/>
    <property type="match status" value="1"/>
</dbReference>
<keyword evidence="8 12" id="KW-0139">CF(1)</keyword>
<sequence>MLEKHTFAVDVVTPDGDVFTYADATMVVLHTVSGETGVMANHTPFISALTISEVKIENKAEGFEKLIAVNGGFAEFSNNLLTIVADAAERAETIDVARANAARERAERHLREAHSKRESERAEAALRRAVNRIHAATGK</sequence>
<proteinExistence type="inferred from homology"/>
<evidence type="ECO:0000256" key="2">
    <source>
        <dbReference type="ARBA" id="ARBA00004202"/>
    </source>
</evidence>
<dbReference type="Proteomes" id="UP001526225">
    <property type="component" value="Unassembled WGS sequence"/>
</dbReference>
<keyword evidence="18" id="KW-1185">Reference proteome</keyword>
<dbReference type="InterPro" id="IPR020546">
    <property type="entry name" value="ATP_synth_F1_dsu/esu_N"/>
</dbReference>
<keyword evidence="12" id="KW-1003">Cell membrane</keyword>
<comment type="subunit">
    <text evidence="12 13">F-type ATPases have 2 components, CF(1) - the catalytic core - and CF(0) - the membrane proton channel. CF(1) has five subunits: alpha(3), beta(3), gamma(1), delta(1), epsilon(1). CF(0) has three main subunits: a, b and c.</text>
</comment>
<keyword evidence="9 12" id="KW-0066">ATP synthesis</keyword>
<keyword evidence="6 12" id="KW-0406">Ion transport</keyword>
<dbReference type="InterPro" id="IPR001469">
    <property type="entry name" value="ATP_synth_F1_dsu/esu"/>
</dbReference>
<dbReference type="CDD" id="cd12152">
    <property type="entry name" value="F1-ATPase_delta"/>
    <property type="match status" value="1"/>
</dbReference>
<feature type="coiled-coil region" evidence="14">
    <location>
        <begin position="96"/>
        <end position="123"/>
    </location>
</feature>
<comment type="subcellular location">
    <subcellularLocation>
        <location evidence="2 12">Cell membrane</location>
        <topology evidence="2 12">Peripheral membrane protein</topology>
    </subcellularLocation>
</comment>
<evidence type="ECO:0000256" key="14">
    <source>
        <dbReference type="SAM" id="Coils"/>
    </source>
</evidence>
<evidence type="ECO:0000256" key="11">
    <source>
        <dbReference type="ARBA" id="ARBA00031795"/>
    </source>
</evidence>
<dbReference type="PANTHER" id="PTHR13822:SF10">
    <property type="entry name" value="ATP SYNTHASE EPSILON CHAIN, CHLOROPLASTIC"/>
    <property type="match status" value="1"/>
</dbReference>
<name>A0ABT3E4M6_9LACO</name>
<evidence type="ECO:0000256" key="3">
    <source>
        <dbReference type="ARBA" id="ARBA00005712"/>
    </source>
</evidence>
<keyword evidence="5 12" id="KW-0813">Transport</keyword>
<evidence type="ECO:0000256" key="4">
    <source>
        <dbReference type="ARBA" id="ARBA00014480"/>
    </source>
</evidence>
<comment type="function">
    <text evidence="1 12">Produces ATP from ADP in the presence of a proton gradient across the membrane.</text>
</comment>
<dbReference type="Gene3D" id="2.60.15.10">
    <property type="entry name" value="F0F1 ATP synthase delta/epsilon subunit, N-terminal"/>
    <property type="match status" value="1"/>
</dbReference>